<sequence length="1338" mass="136909">MLLHLSLAAAPGLPAAAAAWVGKHSELVVDAGRCGTVDLADWLRARLAGAVRGEPDTHRLPGRPVPLAVHGVPLEALEPGTAPLLDGAVIVCGTASPGTPAARGTPLRPLLALAANGGPDAGRILELRRGRQVLGRGPDGSGVADPRLSRRHAVLEVTGHAVVLRDNGSANGIRVDGRRVRQAVLDTGTTVLAGSSRFRLLAGNEPLPAWLPEADLARPVDLRSRPPDARARLALLLAGLPLLAGLALAAATGMWLFLAFGAGSLAAAVIPYAAGRKQRRAYRRAVAEAAAADGERRRGAGPDPATILSGLLEPAAPPASDPGRPPQHLWLRLGTADQAANIGLPAGGPEPPVIPQAPVLVDLLAIRELVVHGNLHELDGMLRCCLLQLGRRAMDSALRVVCCGDAGHVPASARFIPGVELAGTVPEPDAGVATVLLLTGRTAGIPLPVDAGVATAVIRFAAPDRPAPAPPPRHAVPRPVPAEAASGPAGTGAPVLLTMDPESATLVRGPQRLTFAADLVGADTMDRFARLAAAGGRRRPHFPARYPPGPRLAGGNVTGSWQQNRDSRGLAVAIGSTSDGPLTLDLARDGPHLLVAGTTGSGKSELLRSLVLGLAAAYRPQQAAFLLVDFKGGAGLGALAQLPHTAGLLTDLSVENVGRALRWLRAEVRRREALLAGLAARDIAGCAAGTLPRLVVVVDEFRILVDEVPDALGDLMRIATLGRSLGIHLVLATQRPQGAVSPDIRANINASIALRVLSRPESADVVGTDAAASISAGTPGRAYLRLAGGPPVLFQAAMVDGPAPSGPAVQTLSQWLGGPATGSGRPADSVEPVPAPDQTAELVAQIGRAAAALGLAGTGPVLPPPLPPVLQPGPAVPGAASPGVGLGLLDLPEEQRQVQLRWLPERDGHLGLVGAEASGARDVLQCLGLALLAEETERHCYLLDGDGSLAGLGGCGRTGAYVGPRETARGARLLRRLAREAADRLGTAAPGSRVPLVLLVNGWGRWLSAFRNGRLDWAEDCLQDIARDGGSTGISLAVSGDRELHSSRFFALVPNRCFLPAGSPPEALLAWPRLPPLDPVPGRALVQGPISGGRDAAAQLATTPAQVPAPVAPAQRPFRVEDLPMLLPAAALPAAAPARKPGPGGVQTAPVVGVEGDELQPSALPLRAGCVHLVLGGPGSGKSNLLDLLAEQLQGSWQLCRPGPDCPPDRYWELLPGCGPGTLLLVDDAHLLGAGTHRTLATLAAGGASIVLTAVPAAPLPQLGPLAAQARSAGWGMVLAPRSPEDGAFFGVRLDADWAPPGRGYRIGHGRTVTMQVALCSRSGNAAGKAKAPADPSP</sequence>
<evidence type="ECO:0000259" key="8">
    <source>
        <dbReference type="PROSITE" id="PS50901"/>
    </source>
</evidence>
<dbReference type="InterPro" id="IPR002543">
    <property type="entry name" value="FtsK_dom"/>
</dbReference>
<reference evidence="9" key="1">
    <citation type="submission" date="2022-01" db="EMBL/GenBank/DDBJ databases">
        <authorList>
            <person name="Jo J.-H."/>
            <person name="Im W.-T."/>
        </authorList>
    </citation>
    <scope>NUCLEOTIDE SEQUENCE</scope>
    <source>
        <strain evidence="9">I2-34</strain>
    </source>
</reference>
<name>A0ABS9L7S3_9MICC</name>
<dbReference type="PANTHER" id="PTHR22683">
    <property type="entry name" value="SPORULATION PROTEIN RELATED"/>
    <property type="match status" value="1"/>
</dbReference>
<evidence type="ECO:0000256" key="3">
    <source>
        <dbReference type="ARBA" id="ARBA00022840"/>
    </source>
</evidence>
<keyword evidence="3 4" id="KW-0067">ATP-binding</keyword>
<evidence type="ECO:0000256" key="4">
    <source>
        <dbReference type="PROSITE-ProRule" id="PRU00289"/>
    </source>
</evidence>
<dbReference type="CDD" id="cd01127">
    <property type="entry name" value="TrwB_TraG_TraD_VirD4"/>
    <property type="match status" value="1"/>
</dbReference>
<keyword evidence="6" id="KW-0812">Transmembrane</keyword>
<accession>A0ABS9L7S3</accession>
<dbReference type="Proteomes" id="UP001165368">
    <property type="component" value="Unassembled WGS sequence"/>
</dbReference>
<dbReference type="Pfam" id="PF16697">
    <property type="entry name" value="Yop-YscD_cpl"/>
    <property type="match status" value="1"/>
</dbReference>
<dbReference type="CDD" id="cd00060">
    <property type="entry name" value="FHA"/>
    <property type="match status" value="1"/>
</dbReference>
<feature type="transmembrane region" description="Helical" evidence="6">
    <location>
        <begin position="231"/>
        <end position="248"/>
    </location>
</feature>
<evidence type="ECO:0000313" key="10">
    <source>
        <dbReference type="Proteomes" id="UP001165368"/>
    </source>
</evidence>
<feature type="binding site" evidence="4">
    <location>
        <begin position="597"/>
        <end position="604"/>
    </location>
    <ligand>
        <name>ATP</name>
        <dbReference type="ChEBI" id="CHEBI:30616"/>
    </ligand>
</feature>
<feature type="region of interest" description="Disordered" evidence="5">
    <location>
        <begin position="465"/>
        <end position="489"/>
    </location>
</feature>
<dbReference type="SUPFAM" id="SSF49879">
    <property type="entry name" value="SMAD/FHA domain"/>
    <property type="match status" value="1"/>
</dbReference>
<dbReference type="EMBL" id="JAKLTQ010000008">
    <property type="protein sequence ID" value="MCG2622720.1"/>
    <property type="molecule type" value="Genomic_DNA"/>
</dbReference>
<evidence type="ECO:0000259" key="7">
    <source>
        <dbReference type="PROSITE" id="PS50006"/>
    </source>
</evidence>
<dbReference type="PROSITE" id="PS50006">
    <property type="entry name" value="FHA_DOMAIN"/>
    <property type="match status" value="1"/>
</dbReference>
<protein>
    <submittedName>
        <fullName evidence="9">FHA domain-containing protein</fullName>
    </submittedName>
</protein>
<proteinExistence type="predicted"/>
<evidence type="ECO:0000256" key="1">
    <source>
        <dbReference type="ARBA" id="ARBA00022553"/>
    </source>
</evidence>
<keyword evidence="1" id="KW-0597">Phosphoprotein</keyword>
<organism evidence="9 10">
    <name type="scientific">Arthrobacter hankyongi</name>
    <dbReference type="NCBI Taxonomy" id="2904801"/>
    <lineage>
        <taxon>Bacteria</taxon>
        <taxon>Bacillati</taxon>
        <taxon>Actinomycetota</taxon>
        <taxon>Actinomycetes</taxon>
        <taxon>Micrococcales</taxon>
        <taxon>Micrococcaceae</taxon>
        <taxon>Arthrobacter</taxon>
    </lineage>
</organism>
<evidence type="ECO:0000256" key="2">
    <source>
        <dbReference type="ARBA" id="ARBA00022741"/>
    </source>
</evidence>
<keyword evidence="6" id="KW-0472">Membrane</keyword>
<dbReference type="InterPro" id="IPR027417">
    <property type="entry name" value="P-loop_NTPase"/>
</dbReference>
<keyword evidence="10" id="KW-1185">Reference proteome</keyword>
<dbReference type="InterPro" id="IPR050206">
    <property type="entry name" value="FtsK/SpoIIIE/SftA"/>
</dbReference>
<evidence type="ECO:0000256" key="5">
    <source>
        <dbReference type="SAM" id="MobiDB-lite"/>
    </source>
</evidence>
<dbReference type="RefSeq" id="WP_237821300.1">
    <property type="nucleotide sequence ID" value="NZ_JAKLTQ010000008.1"/>
</dbReference>
<keyword evidence="6" id="KW-1133">Transmembrane helix</keyword>
<keyword evidence="2 4" id="KW-0547">Nucleotide-binding</keyword>
<dbReference type="InterPro" id="IPR008984">
    <property type="entry name" value="SMAD_FHA_dom_sf"/>
</dbReference>
<feature type="domain" description="FtsK" evidence="8">
    <location>
        <begin position="579"/>
        <end position="763"/>
    </location>
</feature>
<dbReference type="Gene3D" id="2.60.200.20">
    <property type="match status" value="1"/>
</dbReference>
<evidence type="ECO:0000313" key="9">
    <source>
        <dbReference type="EMBL" id="MCG2622720.1"/>
    </source>
</evidence>
<feature type="compositionally biased region" description="Pro residues" evidence="5">
    <location>
        <begin position="465"/>
        <end position="480"/>
    </location>
</feature>
<dbReference type="SUPFAM" id="SSF52540">
    <property type="entry name" value="P-loop containing nucleoside triphosphate hydrolases"/>
    <property type="match status" value="2"/>
</dbReference>
<gene>
    <name evidence="9" type="ORF">LVY72_12490</name>
</gene>
<dbReference type="InterPro" id="IPR032030">
    <property type="entry name" value="YscD_cytoplasmic_dom"/>
</dbReference>
<dbReference type="Gene3D" id="3.40.50.300">
    <property type="entry name" value="P-loop containing nucleotide triphosphate hydrolases"/>
    <property type="match status" value="2"/>
</dbReference>
<feature type="domain" description="FHA" evidence="7">
    <location>
        <begin position="127"/>
        <end position="180"/>
    </location>
</feature>
<dbReference type="Pfam" id="PF01580">
    <property type="entry name" value="FtsK_SpoIIIE"/>
    <property type="match status" value="1"/>
</dbReference>
<dbReference type="InterPro" id="IPR000253">
    <property type="entry name" value="FHA_dom"/>
</dbReference>
<comment type="caution">
    <text evidence="9">The sequence shown here is derived from an EMBL/GenBank/DDBJ whole genome shotgun (WGS) entry which is preliminary data.</text>
</comment>
<dbReference type="SMART" id="SM00240">
    <property type="entry name" value="FHA"/>
    <property type="match status" value="1"/>
</dbReference>
<evidence type="ECO:0000256" key="6">
    <source>
        <dbReference type="SAM" id="Phobius"/>
    </source>
</evidence>
<dbReference type="PROSITE" id="PS50901">
    <property type="entry name" value="FTSK"/>
    <property type="match status" value="1"/>
</dbReference>
<dbReference type="PANTHER" id="PTHR22683:SF1">
    <property type="entry name" value="TYPE VII SECRETION SYSTEM PROTEIN ESSC"/>
    <property type="match status" value="1"/>
</dbReference>